<dbReference type="Proteomes" id="UP000295662">
    <property type="component" value="Unassembled WGS sequence"/>
</dbReference>
<evidence type="ECO:0000313" key="4">
    <source>
        <dbReference type="Proteomes" id="UP000295662"/>
    </source>
</evidence>
<comment type="caution">
    <text evidence="3">The sequence shown here is derived from an EMBL/GenBank/DDBJ whole genome shotgun (WGS) entry which is preliminary data.</text>
</comment>
<gene>
    <name evidence="3" type="ORF">EI77_00846</name>
</gene>
<feature type="compositionally biased region" description="Pro residues" evidence="1">
    <location>
        <begin position="59"/>
        <end position="70"/>
    </location>
</feature>
<name>A0A4R7SSS0_9BACT</name>
<accession>A0A4R7SSS0</accession>
<feature type="compositionally biased region" description="Pro residues" evidence="1">
    <location>
        <begin position="396"/>
        <end position="410"/>
    </location>
</feature>
<feature type="region of interest" description="Disordered" evidence="1">
    <location>
        <begin position="226"/>
        <end position="270"/>
    </location>
</feature>
<evidence type="ECO:0000256" key="2">
    <source>
        <dbReference type="SAM" id="Phobius"/>
    </source>
</evidence>
<evidence type="ECO:0000313" key="3">
    <source>
        <dbReference type="EMBL" id="TDU81536.1"/>
    </source>
</evidence>
<protein>
    <submittedName>
        <fullName evidence="3">Uncharacterized protein</fullName>
    </submittedName>
</protein>
<keyword evidence="4" id="KW-1185">Reference proteome</keyword>
<evidence type="ECO:0000256" key="1">
    <source>
        <dbReference type="SAM" id="MobiDB-lite"/>
    </source>
</evidence>
<feature type="transmembrane region" description="Helical" evidence="2">
    <location>
        <begin position="345"/>
        <end position="367"/>
    </location>
</feature>
<organism evidence="3 4">
    <name type="scientific">Prosthecobacter fusiformis</name>
    <dbReference type="NCBI Taxonomy" id="48464"/>
    <lineage>
        <taxon>Bacteria</taxon>
        <taxon>Pseudomonadati</taxon>
        <taxon>Verrucomicrobiota</taxon>
        <taxon>Verrucomicrobiia</taxon>
        <taxon>Verrucomicrobiales</taxon>
        <taxon>Verrucomicrobiaceae</taxon>
        <taxon>Prosthecobacter</taxon>
    </lineage>
</organism>
<keyword evidence="2" id="KW-1133">Transmembrane helix</keyword>
<feature type="compositionally biased region" description="Basic and acidic residues" evidence="1">
    <location>
        <begin position="98"/>
        <end position="119"/>
    </location>
</feature>
<keyword evidence="2" id="KW-0812">Transmembrane</keyword>
<feature type="region of interest" description="Disordered" evidence="1">
    <location>
        <begin position="52"/>
        <end position="160"/>
    </location>
</feature>
<dbReference type="EMBL" id="SOCA01000001">
    <property type="protein sequence ID" value="TDU81536.1"/>
    <property type="molecule type" value="Genomic_DNA"/>
</dbReference>
<dbReference type="AlphaFoldDB" id="A0A4R7SSS0"/>
<feature type="compositionally biased region" description="Polar residues" evidence="1">
    <location>
        <begin position="127"/>
        <end position="147"/>
    </location>
</feature>
<feature type="compositionally biased region" description="Basic and acidic residues" evidence="1">
    <location>
        <begin position="493"/>
        <end position="506"/>
    </location>
</feature>
<reference evidence="3 4" key="1">
    <citation type="submission" date="2019-03" db="EMBL/GenBank/DDBJ databases">
        <title>Genomic Encyclopedia of Archaeal and Bacterial Type Strains, Phase II (KMG-II): from individual species to whole genera.</title>
        <authorList>
            <person name="Goeker M."/>
        </authorList>
    </citation>
    <scope>NUCLEOTIDE SEQUENCE [LARGE SCALE GENOMIC DNA]</scope>
    <source>
        <strain evidence="3 4">ATCC 25309</strain>
    </source>
</reference>
<feature type="compositionally biased region" description="Basic and acidic residues" evidence="1">
    <location>
        <begin position="71"/>
        <end position="83"/>
    </location>
</feature>
<feature type="region of interest" description="Disordered" evidence="1">
    <location>
        <begin position="391"/>
        <end position="506"/>
    </location>
</feature>
<keyword evidence="2" id="KW-0472">Membrane</keyword>
<sequence>MNAEPISCTAVVSAWPQGRPLSFFKRFLATRWLAIILLGAINPLSAAPSERGDQLLITPTPPPRTVTPPRPEPKRPFEVRPPDMRTPGAPLKPNQPKTFDKNKVRSIFDKAKDSPEPPPRKKKAASSVGTQTAQGTSKPPQQRNETVTVPPADEEAKGKTAEMEVIKEGLPTITADEAILAPQREFRTLDPKIYQELPDRPGVELPKGGAQLPGTGLPGKDGIGGLRGGLQGGLTRPEIGHDTGEEAYQDAAPGGYNPATDPSGAMGEAGGWLGTAGQAYGGKGGKTMEQIGGIMQSGSGGEAAGKGADILLPGSGKFVEAAVGGDTAGMVNAGATAAGQLASDLVIGLIIGFAGGGLIGMAVGYALSATGAGRAIADGVTAGIKWIAEKVGVGGNPPPEPPPEPAPSPDPGMYDENHSKNNGKKGPSVINENQIRPLQDQLNEDLLGENRDKEQFVDTSDTPAPRKVAFAQGCDPDELAGKGGGSINLKDPFTIKDMEKPGYDKY</sequence>
<proteinExistence type="predicted"/>